<evidence type="ECO:0000313" key="1">
    <source>
        <dbReference type="EMBL" id="ATF93482.1"/>
    </source>
</evidence>
<evidence type="ECO:0000313" key="2">
    <source>
        <dbReference type="Proteomes" id="UP000217979"/>
    </source>
</evidence>
<dbReference type="AlphaFoldDB" id="A0A291E0L8"/>
<protein>
    <submittedName>
        <fullName evidence="1">Uncharacterized protein</fullName>
    </submittedName>
</protein>
<proteinExistence type="predicted"/>
<reference evidence="1 2" key="1">
    <citation type="submission" date="2017-09" db="EMBL/GenBank/DDBJ databases">
        <title>FDA dAtabase for Regulatory Grade micrObial Sequences (FDA-ARGOS): Supporting development and validation of Infectious Disease Dx tests.</title>
        <authorList>
            <person name="Minogue T."/>
            <person name="Wolcott M."/>
            <person name="Wasieloski L."/>
            <person name="Aguilar W."/>
            <person name="Moore D."/>
            <person name="Tallon L."/>
            <person name="Sadzewicz L."/>
            <person name="Ott S."/>
            <person name="Zhao X."/>
            <person name="Nagaraj S."/>
            <person name="Vavikolanu K."/>
            <person name="Aluvathingal J."/>
            <person name="Nadendla S."/>
            <person name="Sichtig H."/>
        </authorList>
    </citation>
    <scope>NUCLEOTIDE SEQUENCE [LARGE SCALE GENOMIC DNA]</scope>
    <source>
        <strain evidence="1 2">FDAARGOS_392</strain>
    </source>
</reference>
<gene>
    <name evidence="1" type="ORF">CO704_15875</name>
</gene>
<accession>A0A291E0L8</accession>
<name>A0A291E0L8_9ENTR</name>
<sequence>MWLIRTHRTLFPTCKIHASLFILQKKNLGNLHADVARFYGHARITVARVGDYSPDEKTPFINFLDIFRLFIRQKRALWQGFVWL</sequence>
<dbReference type="EMBL" id="CP023525">
    <property type="protein sequence ID" value="ATF93482.1"/>
    <property type="molecule type" value="Genomic_DNA"/>
</dbReference>
<organism evidence="1 2">
    <name type="scientific">Cedecea neteri</name>
    <dbReference type="NCBI Taxonomy" id="158822"/>
    <lineage>
        <taxon>Bacteria</taxon>
        <taxon>Pseudomonadati</taxon>
        <taxon>Pseudomonadota</taxon>
        <taxon>Gammaproteobacteria</taxon>
        <taxon>Enterobacterales</taxon>
        <taxon>Enterobacteriaceae</taxon>
        <taxon>Cedecea</taxon>
    </lineage>
</organism>
<dbReference type="Proteomes" id="UP000217979">
    <property type="component" value="Chromosome"/>
</dbReference>